<dbReference type="GO" id="GO:0016020">
    <property type="term" value="C:membrane"/>
    <property type="evidence" value="ECO:0007669"/>
    <property type="project" value="UniProtKB-SubCell"/>
</dbReference>
<evidence type="ECO:0000256" key="14">
    <source>
        <dbReference type="SAM" id="MobiDB-lite"/>
    </source>
</evidence>
<evidence type="ECO:0000256" key="4">
    <source>
        <dbReference type="ARBA" id="ARBA00010617"/>
    </source>
</evidence>
<comment type="pathway">
    <text evidence="3">Secondary metabolite biosynthesis.</text>
</comment>
<keyword evidence="8 15" id="KW-1133">Transmembrane helix</keyword>
<evidence type="ECO:0000256" key="5">
    <source>
        <dbReference type="ARBA" id="ARBA00022617"/>
    </source>
</evidence>
<feature type="transmembrane region" description="Helical" evidence="15">
    <location>
        <begin position="6"/>
        <end position="26"/>
    </location>
</feature>
<accession>R7T1A0</accession>
<evidence type="ECO:0000256" key="8">
    <source>
        <dbReference type="ARBA" id="ARBA00022989"/>
    </source>
</evidence>
<keyword evidence="9" id="KW-0560">Oxidoreductase</keyword>
<comment type="similarity">
    <text evidence="4">Belongs to the cytochrome P450 family.</text>
</comment>
<organism evidence="16 17">
    <name type="scientific">Dichomitus squalens (strain LYAD-421)</name>
    <name type="common">Western red white-rot fungus</name>
    <dbReference type="NCBI Taxonomy" id="732165"/>
    <lineage>
        <taxon>Eukaryota</taxon>
        <taxon>Fungi</taxon>
        <taxon>Dikarya</taxon>
        <taxon>Basidiomycota</taxon>
        <taxon>Agaricomycotina</taxon>
        <taxon>Agaricomycetes</taxon>
        <taxon>Polyporales</taxon>
        <taxon>Polyporaceae</taxon>
        <taxon>Dichomitus</taxon>
    </lineage>
</organism>
<dbReference type="RefSeq" id="XP_007365436.1">
    <property type="nucleotide sequence ID" value="XM_007365374.1"/>
</dbReference>
<name>R7T1A0_DICSQ</name>
<dbReference type="PANTHER" id="PTHR46300:SF7">
    <property type="entry name" value="P450, PUTATIVE (EUROFUNG)-RELATED"/>
    <property type="match status" value="1"/>
</dbReference>
<evidence type="ECO:0000256" key="7">
    <source>
        <dbReference type="ARBA" id="ARBA00022723"/>
    </source>
</evidence>
<feature type="binding site" description="axial binding residue" evidence="13">
    <location>
        <position position="450"/>
    </location>
    <ligand>
        <name>heme</name>
        <dbReference type="ChEBI" id="CHEBI:30413"/>
    </ligand>
    <ligandPart>
        <name>Fe</name>
        <dbReference type="ChEBI" id="CHEBI:18248"/>
    </ligandPart>
</feature>
<evidence type="ECO:0000256" key="12">
    <source>
        <dbReference type="ARBA" id="ARBA00023136"/>
    </source>
</evidence>
<dbReference type="CDD" id="cd11065">
    <property type="entry name" value="CYP64-like"/>
    <property type="match status" value="1"/>
</dbReference>
<dbReference type="GeneID" id="18839025"/>
<evidence type="ECO:0000256" key="6">
    <source>
        <dbReference type="ARBA" id="ARBA00022692"/>
    </source>
</evidence>
<dbReference type="OMA" id="VMIDYGS"/>
<evidence type="ECO:0000256" key="1">
    <source>
        <dbReference type="ARBA" id="ARBA00001971"/>
    </source>
</evidence>
<evidence type="ECO:0000256" key="9">
    <source>
        <dbReference type="ARBA" id="ARBA00023002"/>
    </source>
</evidence>
<keyword evidence="11" id="KW-0503">Monooxygenase</keyword>
<dbReference type="GO" id="GO:0020037">
    <property type="term" value="F:heme binding"/>
    <property type="evidence" value="ECO:0007669"/>
    <property type="project" value="InterPro"/>
</dbReference>
<feature type="compositionally biased region" description="Polar residues" evidence="14">
    <location>
        <begin position="519"/>
        <end position="531"/>
    </location>
</feature>
<evidence type="ECO:0000256" key="2">
    <source>
        <dbReference type="ARBA" id="ARBA00004167"/>
    </source>
</evidence>
<evidence type="ECO:0000256" key="11">
    <source>
        <dbReference type="ARBA" id="ARBA00023033"/>
    </source>
</evidence>
<dbReference type="InterPro" id="IPR002401">
    <property type="entry name" value="Cyt_P450_E_grp-I"/>
</dbReference>
<keyword evidence="7 13" id="KW-0479">Metal-binding</keyword>
<dbReference type="GO" id="GO:0016705">
    <property type="term" value="F:oxidoreductase activity, acting on paired donors, with incorporation or reduction of molecular oxygen"/>
    <property type="evidence" value="ECO:0007669"/>
    <property type="project" value="InterPro"/>
</dbReference>
<comment type="cofactor">
    <cofactor evidence="1 13">
        <name>heme</name>
        <dbReference type="ChEBI" id="CHEBI:30413"/>
    </cofactor>
</comment>
<keyword evidence="5 13" id="KW-0349">Heme</keyword>
<dbReference type="PANTHER" id="PTHR46300">
    <property type="entry name" value="P450, PUTATIVE (EUROFUNG)-RELATED-RELATED"/>
    <property type="match status" value="1"/>
</dbReference>
<evidence type="ECO:0000313" key="16">
    <source>
        <dbReference type="EMBL" id="EJF61735.1"/>
    </source>
</evidence>
<dbReference type="Pfam" id="PF00067">
    <property type="entry name" value="p450"/>
    <property type="match status" value="1"/>
</dbReference>
<dbReference type="PRINTS" id="PR00463">
    <property type="entry name" value="EP450I"/>
</dbReference>
<dbReference type="HOGENOM" id="CLU_001570_2_3_1"/>
<evidence type="ECO:0000256" key="10">
    <source>
        <dbReference type="ARBA" id="ARBA00023004"/>
    </source>
</evidence>
<dbReference type="SUPFAM" id="SSF48264">
    <property type="entry name" value="Cytochrome P450"/>
    <property type="match status" value="1"/>
</dbReference>
<dbReference type="Proteomes" id="UP000053319">
    <property type="component" value="Unassembled WGS sequence"/>
</dbReference>
<proteinExistence type="inferred from homology"/>
<evidence type="ECO:0000313" key="17">
    <source>
        <dbReference type="Proteomes" id="UP000053319"/>
    </source>
</evidence>
<dbReference type="AlphaFoldDB" id="R7T1A0"/>
<keyword evidence="6 15" id="KW-0812">Transmembrane</keyword>
<dbReference type="InterPro" id="IPR001128">
    <property type="entry name" value="Cyt_P450"/>
</dbReference>
<comment type="subcellular location">
    <subcellularLocation>
        <location evidence="2">Membrane</location>
        <topology evidence="2">Single-pass membrane protein</topology>
    </subcellularLocation>
</comment>
<dbReference type="EMBL" id="JH719408">
    <property type="protein sequence ID" value="EJF61735.1"/>
    <property type="molecule type" value="Genomic_DNA"/>
</dbReference>
<dbReference type="Gene3D" id="1.10.630.10">
    <property type="entry name" value="Cytochrome P450"/>
    <property type="match status" value="1"/>
</dbReference>
<feature type="region of interest" description="Disordered" evidence="14">
    <location>
        <begin position="516"/>
        <end position="537"/>
    </location>
</feature>
<evidence type="ECO:0000256" key="3">
    <source>
        <dbReference type="ARBA" id="ARBA00005179"/>
    </source>
</evidence>
<dbReference type="InterPro" id="IPR050364">
    <property type="entry name" value="Cytochrome_P450_fung"/>
</dbReference>
<dbReference type="GO" id="GO:0004497">
    <property type="term" value="F:monooxygenase activity"/>
    <property type="evidence" value="ECO:0007669"/>
    <property type="project" value="UniProtKB-KW"/>
</dbReference>
<keyword evidence="10 13" id="KW-0408">Iron</keyword>
<keyword evidence="12 15" id="KW-0472">Membrane</keyword>
<dbReference type="KEGG" id="dsq:DICSQDRAFT_169752"/>
<sequence length="537" mass="60304">MSQITYFALASTFISLIVVFYVRSIAQRRARTLGRPLPPGPKTLPILGNMFNMPRVRPWIVYRDLSHVLGDIIHLRVLGQHIVVLGSAQAIYDYLEKRSANTSDRVQSPMIELSGASFNLAFMPYGQRWRRHRRSLWQYFHREATEGYKTTQQSAAHIFLHELCERPSDLRDIIRLNFASVIMKIGYDIAVQSKDDAYLKIAKDAHEGRAEGMVPGRFLVDFLPFLRHIPPFFPFAASQRLWVKWKAAGDRLKNTPFECAKAKLASGETTQSIVANSLERLSKMGISSPEEEEIVKNVGAVAFEAGIDTVLSTMLSVFSGVSLHPEVLAKAHAELDEVVGPHRLPDFSDKDSLVYINAIIKEAMRWHTVLPMGVPHATVADDEFRGYFIPAGTMVLPNTWACMHDPEAYEDPDVFRPERFIRNGKLDPTVQDPTAFSFGYGRRHLFCRICPGRYFAESALFINVACAIHVFDITPPLGEDGLPIEVKQGHTDGFISHPEDVRCTIKPRSATAEALLRSHATSARQSSNEGEQVTPDC</sequence>
<dbReference type="InterPro" id="IPR036396">
    <property type="entry name" value="Cyt_P450_sf"/>
</dbReference>
<protein>
    <submittedName>
        <fullName evidence="16">Cytochrome P450</fullName>
    </submittedName>
</protein>
<dbReference type="GO" id="GO:0005506">
    <property type="term" value="F:iron ion binding"/>
    <property type="evidence" value="ECO:0007669"/>
    <property type="project" value="InterPro"/>
</dbReference>
<gene>
    <name evidence="16" type="ORF">DICSQDRAFT_169752</name>
</gene>
<evidence type="ECO:0000256" key="13">
    <source>
        <dbReference type="PIRSR" id="PIRSR602401-1"/>
    </source>
</evidence>
<reference evidence="16 17" key="1">
    <citation type="journal article" date="2012" name="Science">
        <title>The Paleozoic origin of enzymatic lignin decomposition reconstructed from 31 fungal genomes.</title>
        <authorList>
            <person name="Floudas D."/>
            <person name="Binder M."/>
            <person name="Riley R."/>
            <person name="Barry K."/>
            <person name="Blanchette R.A."/>
            <person name="Henrissat B."/>
            <person name="Martinez A.T."/>
            <person name="Otillar R."/>
            <person name="Spatafora J.W."/>
            <person name="Yadav J.S."/>
            <person name="Aerts A."/>
            <person name="Benoit I."/>
            <person name="Boyd A."/>
            <person name="Carlson A."/>
            <person name="Copeland A."/>
            <person name="Coutinho P.M."/>
            <person name="de Vries R.P."/>
            <person name="Ferreira P."/>
            <person name="Findley K."/>
            <person name="Foster B."/>
            <person name="Gaskell J."/>
            <person name="Glotzer D."/>
            <person name="Gorecki P."/>
            <person name="Heitman J."/>
            <person name="Hesse C."/>
            <person name="Hori C."/>
            <person name="Igarashi K."/>
            <person name="Jurgens J.A."/>
            <person name="Kallen N."/>
            <person name="Kersten P."/>
            <person name="Kohler A."/>
            <person name="Kuees U."/>
            <person name="Kumar T.K.A."/>
            <person name="Kuo A."/>
            <person name="LaButti K."/>
            <person name="Larrondo L.F."/>
            <person name="Lindquist E."/>
            <person name="Ling A."/>
            <person name="Lombard V."/>
            <person name="Lucas S."/>
            <person name="Lundell T."/>
            <person name="Martin R."/>
            <person name="McLaughlin D.J."/>
            <person name="Morgenstern I."/>
            <person name="Morin E."/>
            <person name="Murat C."/>
            <person name="Nagy L.G."/>
            <person name="Nolan M."/>
            <person name="Ohm R.A."/>
            <person name="Patyshakuliyeva A."/>
            <person name="Rokas A."/>
            <person name="Ruiz-Duenas F.J."/>
            <person name="Sabat G."/>
            <person name="Salamov A."/>
            <person name="Samejima M."/>
            <person name="Schmutz J."/>
            <person name="Slot J.C."/>
            <person name="St John F."/>
            <person name="Stenlid J."/>
            <person name="Sun H."/>
            <person name="Sun S."/>
            <person name="Syed K."/>
            <person name="Tsang A."/>
            <person name="Wiebenga A."/>
            <person name="Young D."/>
            <person name="Pisabarro A."/>
            <person name="Eastwood D.C."/>
            <person name="Martin F."/>
            <person name="Cullen D."/>
            <person name="Grigoriev I.V."/>
            <person name="Hibbett D.S."/>
        </authorList>
    </citation>
    <scope>NUCLEOTIDE SEQUENCE [LARGE SCALE GENOMIC DNA]</scope>
    <source>
        <strain evidence="16 17">LYAD-421 SS1</strain>
    </source>
</reference>
<evidence type="ECO:0000256" key="15">
    <source>
        <dbReference type="SAM" id="Phobius"/>
    </source>
</evidence>